<feature type="compositionally biased region" description="Polar residues" evidence="2">
    <location>
        <begin position="244"/>
        <end position="263"/>
    </location>
</feature>
<evidence type="ECO:0000256" key="1">
    <source>
        <dbReference type="SAM" id="Coils"/>
    </source>
</evidence>
<feature type="compositionally biased region" description="Pro residues" evidence="2">
    <location>
        <begin position="662"/>
        <end position="671"/>
    </location>
</feature>
<feature type="region of interest" description="Disordered" evidence="2">
    <location>
        <begin position="213"/>
        <end position="321"/>
    </location>
</feature>
<dbReference type="AlphaFoldDB" id="A0A5C3N4E2"/>
<keyword evidence="4" id="KW-1185">Reference proteome</keyword>
<feature type="region of interest" description="Disordered" evidence="2">
    <location>
        <begin position="424"/>
        <end position="457"/>
    </location>
</feature>
<protein>
    <submittedName>
        <fullName evidence="3">Uncharacterized protein</fullName>
    </submittedName>
</protein>
<name>A0A5C3N4E2_9AGAM</name>
<feature type="coiled-coil region" evidence="1">
    <location>
        <begin position="509"/>
        <end position="536"/>
    </location>
</feature>
<organism evidence="3 4">
    <name type="scientific">Heliocybe sulcata</name>
    <dbReference type="NCBI Taxonomy" id="5364"/>
    <lineage>
        <taxon>Eukaryota</taxon>
        <taxon>Fungi</taxon>
        <taxon>Dikarya</taxon>
        <taxon>Basidiomycota</taxon>
        <taxon>Agaricomycotina</taxon>
        <taxon>Agaricomycetes</taxon>
        <taxon>Gloeophyllales</taxon>
        <taxon>Gloeophyllaceae</taxon>
        <taxon>Heliocybe</taxon>
    </lineage>
</organism>
<feature type="region of interest" description="Disordered" evidence="2">
    <location>
        <begin position="612"/>
        <end position="788"/>
    </location>
</feature>
<evidence type="ECO:0000313" key="3">
    <source>
        <dbReference type="EMBL" id="TFK52270.1"/>
    </source>
</evidence>
<reference evidence="3 4" key="1">
    <citation type="journal article" date="2019" name="Nat. Ecol. Evol.">
        <title>Megaphylogeny resolves global patterns of mushroom evolution.</title>
        <authorList>
            <person name="Varga T."/>
            <person name="Krizsan K."/>
            <person name="Foldi C."/>
            <person name="Dima B."/>
            <person name="Sanchez-Garcia M."/>
            <person name="Sanchez-Ramirez S."/>
            <person name="Szollosi G.J."/>
            <person name="Szarkandi J.G."/>
            <person name="Papp V."/>
            <person name="Albert L."/>
            <person name="Andreopoulos W."/>
            <person name="Angelini C."/>
            <person name="Antonin V."/>
            <person name="Barry K.W."/>
            <person name="Bougher N.L."/>
            <person name="Buchanan P."/>
            <person name="Buyck B."/>
            <person name="Bense V."/>
            <person name="Catcheside P."/>
            <person name="Chovatia M."/>
            <person name="Cooper J."/>
            <person name="Damon W."/>
            <person name="Desjardin D."/>
            <person name="Finy P."/>
            <person name="Geml J."/>
            <person name="Haridas S."/>
            <person name="Hughes K."/>
            <person name="Justo A."/>
            <person name="Karasinski D."/>
            <person name="Kautmanova I."/>
            <person name="Kiss B."/>
            <person name="Kocsube S."/>
            <person name="Kotiranta H."/>
            <person name="LaButti K.M."/>
            <person name="Lechner B.E."/>
            <person name="Liimatainen K."/>
            <person name="Lipzen A."/>
            <person name="Lukacs Z."/>
            <person name="Mihaltcheva S."/>
            <person name="Morgado L.N."/>
            <person name="Niskanen T."/>
            <person name="Noordeloos M.E."/>
            <person name="Ohm R.A."/>
            <person name="Ortiz-Santana B."/>
            <person name="Ovrebo C."/>
            <person name="Racz N."/>
            <person name="Riley R."/>
            <person name="Savchenko A."/>
            <person name="Shiryaev A."/>
            <person name="Soop K."/>
            <person name="Spirin V."/>
            <person name="Szebenyi C."/>
            <person name="Tomsovsky M."/>
            <person name="Tulloss R.E."/>
            <person name="Uehling J."/>
            <person name="Grigoriev I.V."/>
            <person name="Vagvolgyi C."/>
            <person name="Papp T."/>
            <person name="Martin F.M."/>
            <person name="Miettinen O."/>
            <person name="Hibbett D.S."/>
            <person name="Nagy L.G."/>
        </authorList>
    </citation>
    <scope>NUCLEOTIDE SEQUENCE [LARGE SCALE GENOMIC DNA]</scope>
    <source>
        <strain evidence="3 4">OMC1185</strain>
    </source>
</reference>
<feature type="compositionally biased region" description="Basic and acidic residues" evidence="2">
    <location>
        <begin position="111"/>
        <end position="125"/>
    </location>
</feature>
<gene>
    <name evidence="3" type="ORF">OE88DRAFT_1724980</name>
</gene>
<dbReference type="OrthoDB" id="2138242at2759"/>
<feature type="compositionally biased region" description="Polar residues" evidence="2">
    <location>
        <begin position="165"/>
        <end position="177"/>
    </location>
</feature>
<dbReference type="Proteomes" id="UP000305948">
    <property type="component" value="Unassembled WGS sequence"/>
</dbReference>
<feature type="compositionally biased region" description="Pro residues" evidence="2">
    <location>
        <begin position="299"/>
        <end position="308"/>
    </location>
</feature>
<evidence type="ECO:0000256" key="2">
    <source>
        <dbReference type="SAM" id="MobiDB-lite"/>
    </source>
</evidence>
<feature type="compositionally biased region" description="Polar residues" evidence="2">
    <location>
        <begin position="713"/>
        <end position="726"/>
    </location>
</feature>
<evidence type="ECO:0000313" key="4">
    <source>
        <dbReference type="Proteomes" id="UP000305948"/>
    </source>
</evidence>
<feature type="compositionally biased region" description="Pro residues" evidence="2">
    <location>
        <begin position="147"/>
        <end position="157"/>
    </location>
</feature>
<accession>A0A5C3N4E2</accession>
<dbReference type="EMBL" id="ML213509">
    <property type="protein sequence ID" value="TFK52270.1"/>
    <property type="molecule type" value="Genomic_DNA"/>
</dbReference>
<sequence length="788" mass="83825">MSINHANMATHASQSLPSFAQAFSSPSLNSISSGSNALPPIQSRLPSMSEEATHRRVESPAQDEGGRNTAENSPPKRSNLKRAHPGVASGSGKRDNENSDSERHRSPRLVRIKEEQEHDPADRHSPASSHSNPPYRRSALTLNTTSVPPPASTYPNPPKRRRVTISGTHPLNTNIQRPGSEHATPISPVVMGFTLNRDDPAAIEQRRGSVAGVMSVPGKSSGPPAVNVVNPLSVSDESGRNSRAKSTQIGRSPPTALSQQAGPSTPGRRATIASSTGPPTRRSPLQMPPLQASTHAQNPSPPTAPPQPLHTERLSPPIRSIPTETTQSFTELPGGTAAPNALPPPPISFARRRAAQLGGVKKKPADIIISPRDPASYQPAIQSAPPIPRASQQAGSSNFRMALPSLPPAMAIGAQQTRRITAGQVPPTPTRLGMPSTAARAGPSSLTAGPRSPQGPTVPIAATLVPPTPTSLAHPHYAAEKSAFLAPFEGFYDALADSKQLKGWLGEQLQKSQALVRDMQQQQERMEQVVEAVVERRVGAMREEVYGLKRRVGELEEELYAMKGGSLGSSRMSVSQMPVAVPMSNRPRVPAQVVSDTQYTFPPVAELSSIPRRPDLVRRPSSTGRSSAGDFADARSLAGSERGSPVGFDVNKRVSVSAMRYEPPPSQPVPGPSRDSHGFQAYSHHGGAFGRGSPHSRSPMINAKAAAPPPLHRSNSFGRGGHTSQHGMEWERERGMGGRPSSRHRRTSDEGPTGEGARVAQARRDSMAMVTSPPGSRPRSPESMDEGS</sequence>
<feature type="compositionally biased region" description="Low complexity" evidence="2">
    <location>
        <begin position="24"/>
        <end position="35"/>
    </location>
</feature>
<proteinExistence type="predicted"/>
<feature type="compositionally biased region" description="Basic and acidic residues" evidence="2">
    <location>
        <begin position="92"/>
        <end position="104"/>
    </location>
</feature>
<feature type="region of interest" description="Disordered" evidence="2">
    <location>
        <begin position="24"/>
        <end position="186"/>
    </location>
</feature>
<feature type="region of interest" description="Disordered" evidence="2">
    <location>
        <begin position="326"/>
        <end position="345"/>
    </location>
</feature>
<keyword evidence="1" id="KW-0175">Coiled coil</keyword>